<keyword evidence="5 8" id="KW-1133">Transmembrane helix</keyword>
<comment type="caution">
    <text evidence="10">The sequence shown here is derived from an EMBL/GenBank/DDBJ whole genome shotgun (WGS) entry which is preliminary data.</text>
</comment>
<dbReference type="Gene3D" id="1.20.1250.20">
    <property type="entry name" value="MFS general substrate transporter like domains"/>
    <property type="match status" value="1"/>
</dbReference>
<evidence type="ECO:0000259" key="9">
    <source>
        <dbReference type="PROSITE" id="PS50850"/>
    </source>
</evidence>
<feature type="transmembrane region" description="Helical" evidence="8">
    <location>
        <begin position="58"/>
        <end position="77"/>
    </location>
</feature>
<accession>A0ABV3XNN5</accession>
<feature type="transmembrane region" description="Helical" evidence="8">
    <location>
        <begin position="453"/>
        <end position="473"/>
    </location>
</feature>
<feature type="transmembrane region" description="Helical" evidence="8">
    <location>
        <begin position="116"/>
        <end position="136"/>
    </location>
</feature>
<dbReference type="PANTHER" id="PTHR42718">
    <property type="entry name" value="MAJOR FACILITATOR SUPERFAMILY MULTIDRUG TRANSPORTER MFSC"/>
    <property type="match status" value="1"/>
</dbReference>
<name>A0ABV3XNN5_9ACTN</name>
<keyword evidence="3" id="KW-1003">Cell membrane</keyword>
<dbReference type="SUPFAM" id="SSF103473">
    <property type="entry name" value="MFS general substrate transporter"/>
    <property type="match status" value="1"/>
</dbReference>
<feature type="transmembrane region" description="Helical" evidence="8">
    <location>
        <begin position="29"/>
        <end position="46"/>
    </location>
</feature>
<evidence type="ECO:0000256" key="5">
    <source>
        <dbReference type="ARBA" id="ARBA00022989"/>
    </source>
</evidence>
<evidence type="ECO:0000256" key="3">
    <source>
        <dbReference type="ARBA" id="ARBA00022475"/>
    </source>
</evidence>
<feature type="transmembrane region" description="Helical" evidence="8">
    <location>
        <begin position="83"/>
        <end position="104"/>
    </location>
</feature>
<dbReference type="EMBL" id="JBFNXQ010000155">
    <property type="protein sequence ID" value="MEX5721698.1"/>
    <property type="molecule type" value="Genomic_DNA"/>
</dbReference>
<feature type="domain" description="Major facilitator superfamily (MFS) profile" evidence="9">
    <location>
        <begin position="1"/>
        <end position="477"/>
    </location>
</feature>
<feature type="transmembrane region" description="Helical" evidence="8">
    <location>
        <begin position="178"/>
        <end position="197"/>
    </location>
</feature>
<feature type="transmembrane region" description="Helical" evidence="8">
    <location>
        <begin position="335"/>
        <end position="355"/>
    </location>
</feature>
<keyword evidence="6 8" id="KW-0472">Membrane</keyword>
<evidence type="ECO:0000256" key="2">
    <source>
        <dbReference type="ARBA" id="ARBA00022448"/>
    </source>
</evidence>
<organism evidence="10 11">
    <name type="scientific">Geodermatophilus maliterrae</name>
    <dbReference type="NCBI Taxonomy" id="3162531"/>
    <lineage>
        <taxon>Bacteria</taxon>
        <taxon>Bacillati</taxon>
        <taxon>Actinomycetota</taxon>
        <taxon>Actinomycetes</taxon>
        <taxon>Geodermatophilales</taxon>
        <taxon>Geodermatophilaceae</taxon>
        <taxon>Geodermatophilus</taxon>
    </lineage>
</organism>
<feature type="transmembrane region" description="Helical" evidence="8">
    <location>
        <begin position="275"/>
        <end position="296"/>
    </location>
</feature>
<keyword evidence="2" id="KW-0813">Transport</keyword>
<gene>
    <name evidence="10" type="ORF">ABQ292_25440</name>
</gene>
<dbReference type="Proteomes" id="UP001560045">
    <property type="component" value="Unassembled WGS sequence"/>
</dbReference>
<dbReference type="InterPro" id="IPR036259">
    <property type="entry name" value="MFS_trans_sf"/>
</dbReference>
<evidence type="ECO:0000256" key="6">
    <source>
        <dbReference type="ARBA" id="ARBA00023136"/>
    </source>
</evidence>
<evidence type="ECO:0000256" key="1">
    <source>
        <dbReference type="ARBA" id="ARBA00004651"/>
    </source>
</evidence>
<evidence type="ECO:0000256" key="8">
    <source>
        <dbReference type="SAM" id="Phobius"/>
    </source>
</evidence>
<feature type="transmembrane region" description="Helical" evidence="8">
    <location>
        <begin position="203"/>
        <end position="223"/>
    </location>
</feature>
<dbReference type="CDD" id="cd17321">
    <property type="entry name" value="MFS_MMR_MDR_like"/>
    <property type="match status" value="1"/>
</dbReference>
<dbReference type="RefSeq" id="WP_369210493.1">
    <property type="nucleotide sequence ID" value="NZ_JBFNXQ010000155.1"/>
</dbReference>
<reference evidence="10 11" key="1">
    <citation type="submission" date="2024-06" db="EMBL/GenBank/DDBJ databases">
        <title>Draft genome sequence of Geodermatophilus badlandi, a novel member of the Geodermatophilaceae isolated from badland sedimentary rocks in the Red desert, Wyoming, USA.</title>
        <authorList>
            <person name="Ben Tekaya S."/>
            <person name="Nouioui I."/>
            <person name="Flores G.M."/>
            <person name="Shaal M.N."/>
            <person name="Bredoire F."/>
            <person name="Basile F."/>
            <person name="Van Diepen L."/>
            <person name="Ward N.L."/>
        </authorList>
    </citation>
    <scope>NUCLEOTIDE SEQUENCE [LARGE SCALE GENOMIC DNA]</scope>
    <source>
        <strain evidence="10 11">WL48A</strain>
    </source>
</reference>
<feature type="transmembrane region" description="Helical" evidence="8">
    <location>
        <begin position="308"/>
        <end position="329"/>
    </location>
</feature>
<dbReference type="Pfam" id="PF07690">
    <property type="entry name" value="MFS_1"/>
    <property type="match status" value="1"/>
</dbReference>
<keyword evidence="4 8" id="KW-0812">Transmembrane</keyword>
<dbReference type="PROSITE" id="PS50850">
    <property type="entry name" value="MFS"/>
    <property type="match status" value="1"/>
</dbReference>
<proteinExistence type="predicted"/>
<comment type="subcellular location">
    <subcellularLocation>
        <location evidence="1">Cell membrane</location>
        <topology evidence="1">Multi-pass membrane protein</topology>
    </subcellularLocation>
</comment>
<dbReference type="PANTHER" id="PTHR42718:SF47">
    <property type="entry name" value="METHYL VIOLOGEN RESISTANCE PROTEIN SMVA"/>
    <property type="match status" value="1"/>
</dbReference>
<dbReference type="InterPro" id="IPR001958">
    <property type="entry name" value="Tet-R_TetA/multi-R_MdtG-like"/>
</dbReference>
<feature type="region of interest" description="Disordered" evidence="7">
    <location>
        <begin position="482"/>
        <end position="503"/>
    </location>
</feature>
<evidence type="ECO:0000313" key="10">
    <source>
        <dbReference type="EMBL" id="MEX5721698.1"/>
    </source>
</evidence>
<evidence type="ECO:0000313" key="11">
    <source>
        <dbReference type="Proteomes" id="UP001560045"/>
    </source>
</evidence>
<dbReference type="PRINTS" id="PR01035">
    <property type="entry name" value="TCRTETA"/>
</dbReference>
<sequence>MLAMLDLSVVILALPQLGASLGANGVEELWITDVYGFLIAGFLVTMGRLGDRIGRRRLLLVGVAAFGLLSVLAVFSTGPEMMIVIRALLGVAGATIMPSTLALLRTMFPDPKQMGAAMGIWSTAMIAGISLGPVVGGLLLNSFWWGSVFLIAVPVTVLLLVAGPFLLPESRHEGSEPLDLLSVVLSLAAILPLVYGLKELARSGWTLGAVAAIVVGAAVGIAFARRQRELRDPLLDLRLFALPAVGGSLGLYLLVGVVQGGNALLMTQHLQLVEALSPLATALWLLLPSVIVVLGIQITMKLVTTVRPAAVLIGGVLVAALGMLVLTRVGPVDGFGTVMLGICLVFLGVSPVGVLSNQLVMMSAPPERAGSAGSLSTTAGELGTALGIASLGSVAAAVYHSTITVPGETPADAAGAAEDSIVGAATAAPRLSPETRDALVTAAREAFTQGYNVVAVLCAVLFVLLAGLVWATLRRIPPVGAPPQQADPDAAEGAAPPEAGVQGVAALEADAAPGIDVVPAAQDGAGTR</sequence>
<evidence type="ECO:0000256" key="7">
    <source>
        <dbReference type="SAM" id="MobiDB-lite"/>
    </source>
</evidence>
<dbReference type="InterPro" id="IPR020846">
    <property type="entry name" value="MFS_dom"/>
</dbReference>
<protein>
    <submittedName>
        <fullName evidence="10">MFS transporter</fullName>
    </submittedName>
</protein>
<dbReference type="Gene3D" id="1.20.1720.10">
    <property type="entry name" value="Multidrug resistance protein D"/>
    <property type="match status" value="1"/>
</dbReference>
<dbReference type="InterPro" id="IPR011701">
    <property type="entry name" value="MFS"/>
</dbReference>
<feature type="transmembrane region" description="Helical" evidence="8">
    <location>
        <begin position="142"/>
        <end position="166"/>
    </location>
</feature>
<evidence type="ECO:0000256" key="4">
    <source>
        <dbReference type="ARBA" id="ARBA00022692"/>
    </source>
</evidence>
<feature type="transmembrane region" description="Helical" evidence="8">
    <location>
        <begin position="235"/>
        <end position="255"/>
    </location>
</feature>
<keyword evidence="11" id="KW-1185">Reference proteome</keyword>